<dbReference type="PANTHER" id="PTHR11324:SF16">
    <property type="entry name" value="PDZ DOMAIN-CONTAINING PROTEIN 2"/>
    <property type="match status" value="1"/>
</dbReference>
<accession>A0AAW0YVQ5</accession>
<protein>
    <recommendedName>
        <fullName evidence="1">PDZ domain-containing protein</fullName>
    </recommendedName>
</protein>
<dbReference type="InterPro" id="IPR001478">
    <property type="entry name" value="PDZ"/>
</dbReference>
<dbReference type="PANTHER" id="PTHR11324">
    <property type="entry name" value="IL16-RELATED"/>
    <property type="match status" value="1"/>
</dbReference>
<comment type="caution">
    <text evidence="2">The sequence shown here is derived from an EMBL/GenBank/DDBJ whole genome shotgun (WGS) entry which is preliminary data.</text>
</comment>
<evidence type="ECO:0000313" key="3">
    <source>
        <dbReference type="Proteomes" id="UP001445076"/>
    </source>
</evidence>
<dbReference type="PROSITE" id="PS50106">
    <property type="entry name" value="PDZ"/>
    <property type="match status" value="1"/>
</dbReference>
<dbReference type="EMBL" id="JARKIK010000001">
    <property type="protein sequence ID" value="KAK8754529.1"/>
    <property type="molecule type" value="Genomic_DNA"/>
</dbReference>
<dbReference type="Pfam" id="PF00595">
    <property type="entry name" value="PDZ"/>
    <property type="match status" value="1"/>
</dbReference>
<feature type="domain" description="PDZ" evidence="1">
    <location>
        <begin position="38"/>
        <end position="112"/>
    </location>
</feature>
<proteinExistence type="predicted"/>
<reference evidence="2 3" key="1">
    <citation type="journal article" date="2024" name="BMC Genomics">
        <title>Genome assembly of redclaw crayfish (Cherax quadricarinatus) provides insights into its immune adaptation and hypoxia tolerance.</title>
        <authorList>
            <person name="Liu Z."/>
            <person name="Zheng J."/>
            <person name="Li H."/>
            <person name="Fang K."/>
            <person name="Wang S."/>
            <person name="He J."/>
            <person name="Zhou D."/>
            <person name="Weng S."/>
            <person name="Chi M."/>
            <person name="Gu Z."/>
            <person name="He J."/>
            <person name="Li F."/>
            <person name="Wang M."/>
        </authorList>
    </citation>
    <scope>NUCLEOTIDE SEQUENCE [LARGE SCALE GENOMIC DNA]</scope>
    <source>
        <strain evidence="2">ZL_2023a</strain>
    </source>
</reference>
<dbReference type="Gene3D" id="2.30.42.10">
    <property type="match status" value="1"/>
</dbReference>
<evidence type="ECO:0000259" key="1">
    <source>
        <dbReference type="PROSITE" id="PS50106"/>
    </source>
</evidence>
<name>A0AAW0YVQ5_CHEQU</name>
<evidence type="ECO:0000313" key="2">
    <source>
        <dbReference type="EMBL" id="KAK8754529.1"/>
    </source>
</evidence>
<dbReference type="Proteomes" id="UP001445076">
    <property type="component" value="Unassembled WGS sequence"/>
</dbReference>
<dbReference type="SMART" id="SM00228">
    <property type="entry name" value="PDZ"/>
    <property type="match status" value="1"/>
</dbReference>
<dbReference type="InterPro" id="IPR036034">
    <property type="entry name" value="PDZ_sf"/>
</dbReference>
<feature type="non-terminal residue" evidence="2">
    <location>
        <position position="1"/>
    </location>
</feature>
<sequence>RCKHTSRPCVVLPGRGDGQPSFCTLPRQKREVTFQIRTVVFEKGPGHRSLGFSIVGGTDSPKGSMGIFVKTVFPQGQAAASGALQEGDEILAINGKPLHGSSHKDAILAFKEIKQGKVVLHIGRRRKKKLAAAQ</sequence>
<gene>
    <name evidence="2" type="ORF">OTU49_016614</name>
</gene>
<keyword evidence="3" id="KW-1185">Reference proteome</keyword>
<dbReference type="AlphaFoldDB" id="A0AAW0YVQ5"/>
<organism evidence="2 3">
    <name type="scientific">Cherax quadricarinatus</name>
    <name type="common">Australian red claw crayfish</name>
    <dbReference type="NCBI Taxonomy" id="27406"/>
    <lineage>
        <taxon>Eukaryota</taxon>
        <taxon>Metazoa</taxon>
        <taxon>Ecdysozoa</taxon>
        <taxon>Arthropoda</taxon>
        <taxon>Crustacea</taxon>
        <taxon>Multicrustacea</taxon>
        <taxon>Malacostraca</taxon>
        <taxon>Eumalacostraca</taxon>
        <taxon>Eucarida</taxon>
        <taxon>Decapoda</taxon>
        <taxon>Pleocyemata</taxon>
        <taxon>Astacidea</taxon>
        <taxon>Parastacoidea</taxon>
        <taxon>Parastacidae</taxon>
        <taxon>Cherax</taxon>
    </lineage>
</organism>
<dbReference type="SUPFAM" id="SSF50156">
    <property type="entry name" value="PDZ domain-like"/>
    <property type="match status" value="1"/>
</dbReference>